<gene>
    <name evidence="1" type="ORF">CLG94_09295</name>
</gene>
<dbReference type="Proteomes" id="UP000241436">
    <property type="component" value="Unassembled WGS sequence"/>
</dbReference>
<proteinExistence type="predicted"/>
<organism evidence="1 2">
    <name type="scientific">Candidatus Methylomirabilis limnetica</name>
    <dbReference type="NCBI Taxonomy" id="2033718"/>
    <lineage>
        <taxon>Bacteria</taxon>
        <taxon>Candidatus Methylomirabilota</taxon>
        <taxon>Candidatus Methylomirabilia</taxon>
        <taxon>Candidatus Methylomirabilales</taxon>
        <taxon>Candidatus Methylomirabilaceae</taxon>
        <taxon>Candidatus Methylomirabilis</taxon>
    </lineage>
</organism>
<evidence type="ECO:0000313" key="2">
    <source>
        <dbReference type="Proteomes" id="UP000241436"/>
    </source>
</evidence>
<keyword evidence="2" id="KW-1185">Reference proteome</keyword>
<accession>A0A2T4TWH6</accession>
<dbReference type="EMBL" id="NVQC01000023">
    <property type="protein sequence ID" value="PTL35457.1"/>
    <property type="molecule type" value="Genomic_DNA"/>
</dbReference>
<reference evidence="2" key="2">
    <citation type="journal article" date="2018" name="Environ. Microbiol.">
        <title>Bloom of a denitrifying methanotroph, 'Candidatus Methylomirabilis limnetica', in a deep stratified lake.</title>
        <authorList>
            <person name="Graf J.S."/>
            <person name="Mayr M.J."/>
            <person name="Marchant H.K."/>
            <person name="Tienken D."/>
            <person name="Hach P.F."/>
            <person name="Brand A."/>
            <person name="Schubert C.J."/>
            <person name="Kuypers M.M."/>
            <person name="Milucka J."/>
        </authorList>
    </citation>
    <scope>NUCLEOTIDE SEQUENCE [LARGE SCALE GENOMIC DNA]</scope>
    <source>
        <strain evidence="2">Zug</strain>
    </source>
</reference>
<name>A0A2T4TWH6_9BACT</name>
<sequence>MVYIHLSWLKEILKYLLKREETPALLSRHVVDDRASCHSARERDRDVKILIPATSKSTEVIVLLILKRHG</sequence>
<dbReference type="AlphaFoldDB" id="A0A2T4TWH6"/>
<protein>
    <submittedName>
        <fullName evidence="1">Uncharacterized protein</fullName>
    </submittedName>
</protein>
<comment type="caution">
    <text evidence="1">The sequence shown here is derived from an EMBL/GenBank/DDBJ whole genome shotgun (WGS) entry which is preliminary data.</text>
</comment>
<reference evidence="1 2" key="1">
    <citation type="submission" date="2017-09" db="EMBL/GenBank/DDBJ databases">
        <title>Bloom of a denitrifying methanotroph, Candidatus Methylomirabilis limnetica, in a deep stratified lake.</title>
        <authorList>
            <person name="Graf J.S."/>
            <person name="Marchant H.K."/>
            <person name="Tienken D."/>
            <person name="Hach P.F."/>
            <person name="Brand A."/>
            <person name="Schubert C.J."/>
            <person name="Kuypers M.M."/>
            <person name="Milucka J."/>
        </authorList>
    </citation>
    <scope>NUCLEOTIDE SEQUENCE [LARGE SCALE GENOMIC DNA]</scope>
    <source>
        <strain evidence="1 2">Zug</strain>
    </source>
</reference>
<evidence type="ECO:0000313" key="1">
    <source>
        <dbReference type="EMBL" id="PTL35457.1"/>
    </source>
</evidence>